<dbReference type="EMBL" id="RDQH01000331">
    <property type="protein sequence ID" value="RXI00177.1"/>
    <property type="molecule type" value="Genomic_DNA"/>
</dbReference>
<evidence type="ECO:0000313" key="1">
    <source>
        <dbReference type="EMBL" id="RXI00177.1"/>
    </source>
</evidence>
<name>A0A498JYM4_MALDO</name>
<protein>
    <submittedName>
        <fullName evidence="1">Uncharacterized protein</fullName>
    </submittedName>
</protein>
<reference evidence="1 2" key="1">
    <citation type="submission" date="2018-10" db="EMBL/GenBank/DDBJ databases">
        <title>A high-quality apple genome assembly.</title>
        <authorList>
            <person name="Hu J."/>
        </authorList>
    </citation>
    <scope>NUCLEOTIDE SEQUENCE [LARGE SCALE GENOMIC DNA]</scope>
    <source>
        <strain evidence="2">cv. HFTH1</strain>
        <tissue evidence="1">Young leaf</tissue>
    </source>
</reference>
<dbReference type="Proteomes" id="UP000290289">
    <property type="component" value="Chromosome 5"/>
</dbReference>
<gene>
    <name evidence="1" type="ORF">DVH24_037725</name>
</gene>
<comment type="caution">
    <text evidence="1">The sequence shown here is derived from an EMBL/GenBank/DDBJ whole genome shotgun (WGS) entry which is preliminary data.</text>
</comment>
<organism evidence="1 2">
    <name type="scientific">Malus domestica</name>
    <name type="common">Apple</name>
    <name type="synonym">Pyrus malus</name>
    <dbReference type="NCBI Taxonomy" id="3750"/>
    <lineage>
        <taxon>Eukaryota</taxon>
        <taxon>Viridiplantae</taxon>
        <taxon>Streptophyta</taxon>
        <taxon>Embryophyta</taxon>
        <taxon>Tracheophyta</taxon>
        <taxon>Spermatophyta</taxon>
        <taxon>Magnoliopsida</taxon>
        <taxon>eudicotyledons</taxon>
        <taxon>Gunneridae</taxon>
        <taxon>Pentapetalae</taxon>
        <taxon>rosids</taxon>
        <taxon>fabids</taxon>
        <taxon>Rosales</taxon>
        <taxon>Rosaceae</taxon>
        <taxon>Amygdaloideae</taxon>
        <taxon>Maleae</taxon>
        <taxon>Malus</taxon>
    </lineage>
</organism>
<dbReference type="AlphaFoldDB" id="A0A498JYM4"/>
<accession>A0A498JYM4</accession>
<evidence type="ECO:0000313" key="2">
    <source>
        <dbReference type="Proteomes" id="UP000290289"/>
    </source>
</evidence>
<sequence>MAFSSKKSKPIKLSPYNLPLTRVRNREEGESFIKEHHDILDDCNVWWEPGHDIYANLHRCLVLAVFVLESTLGSWTLWFGAKLDIPEFKCCIASNRFGLGDIHQDTPNHHKDWFKDILITLSPVLKKRKHPNNSSSYSLVVTPQPQLLIKDIHYKPLFE</sequence>
<keyword evidence="2" id="KW-1185">Reference proteome</keyword>
<proteinExistence type="predicted"/>